<feature type="region of interest" description="Disordered" evidence="7">
    <location>
        <begin position="270"/>
        <end position="483"/>
    </location>
</feature>
<dbReference type="Proteomes" id="UP000019473">
    <property type="component" value="Unassembled WGS sequence"/>
</dbReference>
<organism evidence="8 9">
    <name type="scientific">Cladophialophora yegresii CBS 114405</name>
    <dbReference type="NCBI Taxonomy" id="1182544"/>
    <lineage>
        <taxon>Eukaryota</taxon>
        <taxon>Fungi</taxon>
        <taxon>Dikarya</taxon>
        <taxon>Ascomycota</taxon>
        <taxon>Pezizomycotina</taxon>
        <taxon>Eurotiomycetes</taxon>
        <taxon>Chaetothyriomycetidae</taxon>
        <taxon>Chaetothyriales</taxon>
        <taxon>Herpotrichiellaceae</taxon>
        <taxon>Cladophialophora</taxon>
    </lineage>
</organism>
<name>W9WF62_9EURO</name>
<evidence type="ECO:0000313" key="8">
    <source>
        <dbReference type="EMBL" id="EXJ57159.1"/>
    </source>
</evidence>
<dbReference type="GO" id="GO:0030490">
    <property type="term" value="P:maturation of SSU-rRNA"/>
    <property type="evidence" value="ECO:0007669"/>
    <property type="project" value="TreeGrafter"/>
</dbReference>
<evidence type="ECO:0000256" key="7">
    <source>
        <dbReference type="SAM" id="MobiDB-lite"/>
    </source>
</evidence>
<dbReference type="VEuPathDB" id="FungiDB:A1O7_07504"/>
<feature type="region of interest" description="Disordered" evidence="7">
    <location>
        <begin position="900"/>
        <end position="927"/>
    </location>
</feature>
<evidence type="ECO:0000256" key="2">
    <source>
        <dbReference type="ARBA" id="ARBA00007466"/>
    </source>
</evidence>
<feature type="compositionally biased region" description="Low complexity" evidence="7">
    <location>
        <begin position="278"/>
        <end position="289"/>
    </location>
</feature>
<feature type="compositionally biased region" description="Basic and acidic residues" evidence="7">
    <location>
        <begin position="194"/>
        <end position="206"/>
    </location>
</feature>
<keyword evidence="4" id="KW-0698">rRNA processing</keyword>
<feature type="compositionally biased region" description="Basic and acidic residues" evidence="7">
    <location>
        <begin position="904"/>
        <end position="918"/>
    </location>
</feature>
<comment type="function">
    <text evidence="6">Involved in nucleolar processing of pre-18S ribosomal RNA. Has a role in the nuclear export of 40S pre-ribosomal subunit to the cytoplasm.</text>
</comment>
<dbReference type="RefSeq" id="XP_007759693.1">
    <property type="nucleotide sequence ID" value="XM_007761503.1"/>
</dbReference>
<evidence type="ECO:0008006" key="10">
    <source>
        <dbReference type="Google" id="ProtNLM"/>
    </source>
</evidence>
<keyword evidence="5" id="KW-0539">Nucleus</keyword>
<dbReference type="HOGENOM" id="CLU_008874_0_0_1"/>
<evidence type="ECO:0000256" key="6">
    <source>
        <dbReference type="ARBA" id="ARBA00024695"/>
    </source>
</evidence>
<feature type="compositionally biased region" description="Basic and acidic residues" evidence="7">
    <location>
        <begin position="126"/>
        <end position="137"/>
    </location>
</feature>
<dbReference type="STRING" id="1182544.W9WF62"/>
<feature type="region of interest" description="Disordered" evidence="7">
    <location>
        <begin position="1"/>
        <end position="46"/>
    </location>
</feature>
<feature type="compositionally biased region" description="Acidic residues" evidence="7">
    <location>
        <begin position="360"/>
        <end position="385"/>
    </location>
</feature>
<dbReference type="PANTHER" id="PTHR23183">
    <property type="entry name" value="NOP14"/>
    <property type="match status" value="1"/>
</dbReference>
<accession>W9WF62</accession>
<dbReference type="eggNOG" id="KOG2147">
    <property type="taxonomic scope" value="Eukaryota"/>
</dbReference>
<comment type="caution">
    <text evidence="8">The sequence shown here is derived from an EMBL/GenBank/DDBJ whole genome shotgun (WGS) entry which is preliminary data.</text>
</comment>
<feature type="compositionally biased region" description="Polar residues" evidence="7">
    <location>
        <begin position="468"/>
        <end position="481"/>
    </location>
</feature>
<protein>
    <recommendedName>
        <fullName evidence="10">Nop14-like protein</fullName>
    </recommendedName>
</protein>
<feature type="compositionally biased region" description="Acidic residues" evidence="7">
    <location>
        <begin position="207"/>
        <end position="217"/>
    </location>
</feature>
<gene>
    <name evidence="8" type="ORF">A1O7_07504</name>
</gene>
<comment type="subcellular location">
    <subcellularLocation>
        <location evidence="1">Nucleus</location>
        <location evidence="1">Nucleolus</location>
    </subcellularLocation>
</comment>
<evidence type="ECO:0000256" key="3">
    <source>
        <dbReference type="ARBA" id="ARBA00022517"/>
    </source>
</evidence>
<reference evidence="8 9" key="1">
    <citation type="submission" date="2013-03" db="EMBL/GenBank/DDBJ databases">
        <title>The Genome Sequence of Cladophialophora yegresii CBS 114405.</title>
        <authorList>
            <consortium name="The Broad Institute Genomics Platform"/>
            <person name="Cuomo C."/>
            <person name="de Hoog S."/>
            <person name="Gorbushina A."/>
            <person name="Walker B."/>
            <person name="Young S.K."/>
            <person name="Zeng Q."/>
            <person name="Gargeya S."/>
            <person name="Fitzgerald M."/>
            <person name="Haas B."/>
            <person name="Abouelleil A."/>
            <person name="Allen A.W."/>
            <person name="Alvarado L."/>
            <person name="Arachchi H.M."/>
            <person name="Berlin A.M."/>
            <person name="Chapman S.B."/>
            <person name="Gainer-Dewar J."/>
            <person name="Goldberg J."/>
            <person name="Griggs A."/>
            <person name="Gujja S."/>
            <person name="Hansen M."/>
            <person name="Howarth C."/>
            <person name="Imamovic A."/>
            <person name="Ireland A."/>
            <person name="Larimer J."/>
            <person name="McCowan C."/>
            <person name="Murphy C."/>
            <person name="Pearson M."/>
            <person name="Poon T.W."/>
            <person name="Priest M."/>
            <person name="Roberts A."/>
            <person name="Saif S."/>
            <person name="Shea T."/>
            <person name="Sisk P."/>
            <person name="Sykes S."/>
            <person name="Wortman J."/>
            <person name="Nusbaum C."/>
            <person name="Birren B."/>
        </authorList>
    </citation>
    <scope>NUCLEOTIDE SEQUENCE [LARGE SCALE GENOMIC DNA]</scope>
    <source>
        <strain evidence="8 9">CBS 114405</strain>
    </source>
</reference>
<feature type="compositionally biased region" description="Acidic residues" evidence="7">
    <location>
        <begin position="403"/>
        <end position="416"/>
    </location>
</feature>
<evidence type="ECO:0000256" key="5">
    <source>
        <dbReference type="ARBA" id="ARBA00023242"/>
    </source>
</evidence>
<evidence type="ECO:0000256" key="1">
    <source>
        <dbReference type="ARBA" id="ARBA00004604"/>
    </source>
</evidence>
<proteinExistence type="inferred from homology"/>
<feature type="region of interest" description="Disordered" evidence="7">
    <location>
        <begin position="98"/>
        <end position="229"/>
    </location>
</feature>
<feature type="compositionally biased region" description="Basic and acidic residues" evidence="7">
    <location>
        <begin position="302"/>
        <end position="359"/>
    </location>
</feature>
<dbReference type="OrthoDB" id="441771at2759"/>
<dbReference type="Pfam" id="PF04147">
    <property type="entry name" value="Nop14"/>
    <property type="match status" value="1"/>
</dbReference>
<dbReference type="PANTHER" id="PTHR23183:SF0">
    <property type="entry name" value="NUCLEOLAR PROTEIN 14"/>
    <property type="match status" value="1"/>
</dbReference>
<dbReference type="InterPro" id="IPR007276">
    <property type="entry name" value="Nop14"/>
</dbReference>
<dbReference type="AlphaFoldDB" id="W9WF62"/>
<dbReference type="GeneID" id="19182078"/>
<feature type="compositionally biased region" description="Low complexity" evidence="7">
    <location>
        <begin position="386"/>
        <end position="397"/>
    </location>
</feature>
<dbReference type="GO" id="GO:0030692">
    <property type="term" value="C:Noc4p-Nop14p complex"/>
    <property type="evidence" value="ECO:0007669"/>
    <property type="project" value="TreeGrafter"/>
</dbReference>
<evidence type="ECO:0000256" key="4">
    <source>
        <dbReference type="ARBA" id="ARBA00022552"/>
    </source>
</evidence>
<comment type="similarity">
    <text evidence="2">Belongs to the NOP14 family.</text>
</comment>
<feature type="compositionally biased region" description="Basic and acidic residues" evidence="7">
    <location>
        <begin position="218"/>
        <end position="229"/>
    </location>
</feature>
<keyword evidence="3" id="KW-0690">Ribosome biogenesis</keyword>
<sequence>MAPSQLKQLKASLREGGVLGPQQSKKQRKSAGKDAQKRAQRNAALEDIRERFNPFEVKAPARKAKYEFVNAKNVKPAVGRPGVTRGLGEERRRETLLKEMQRRNKVGGMLDRRFGEDDPTMTPEQRAAERFARQNERKMKKTSMFNLEDDSEEEMTLTHGGRSLDFNGRMKDDFDEDDVDDQEDAETDGEFDAQDERPRKRARVEGEDGLDDEEAEEAPQRKKTKDEVMKEIIAKSKLYKAERQAAKEDDDDLRAELDNGMSDFYAAFRGQKAPEQRPAPVSSAAAPEPQMDPSRAAMLAGKTREDAEKDYEANLRQLKLEARSKPSVRTKTEEEKAAEEAARLEELERRRVRRMKGEAESSEDEEGDQAVEPGPDEEIDIDDAEAFGLAAPEAASAPRRELDVEDEDEFVLDDDLIASGSDADLGSEQEDGESDSEPEDETEDDGDDDFINGLALPQETEAEKRTASKTTKSVPESTNLAYTFPCPQTHKQFLELTKGTKTTDLPTIVQRIRALYHKGLASGNQDKLDTFAGVLTQHVAYLADHDRTVPFSVLESLIRHLHSMAKSSPERVSAAFREHLQLISTERPLRLSAGDLVILTGVSTIYPTSDHFHSGVTPAMLTLARYLGQSTVQSLQDLGVGAYCCSLALRYQALAKRYVPEVVTYITNALAILSPTPVPQQDKEGKPLNVPIRLPLESESLRLKITSAAAGVVSSREKLSFKALIMSNDHDNDAAAHTLTLLHTFIRLATQAAQLWSQKSALPELLHPLIHALTHLSSRSNGTSLPPQTLSLASAALFSLSGMRDASIKTRRPLLLHSHRPLAIKTSIPQYIENYNPDRHYDPDRQRATLSKLKAEHKKERKGAMRELRKDASFMAREQLREKKERDSAYERKYKRLVAEIQGEEGREQKGYERERERARRKSKTKG</sequence>
<evidence type="ECO:0000313" key="9">
    <source>
        <dbReference type="Proteomes" id="UP000019473"/>
    </source>
</evidence>
<feature type="compositionally biased region" description="Acidic residues" evidence="7">
    <location>
        <begin position="173"/>
        <end position="193"/>
    </location>
</feature>
<dbReference type="EMBL" id="AMGW01000005">
    <property type="protein sequence ID" value="EXJ57159.1"/>
    <property type="molecule type" value="Genomic_DNA"/>
</dbReference>
<keyword evidence="9" id="KW-1185">Reference proteome</keyword>
<feature type="compositionally biased region" description="Acidic residues" evidence="7">
    <location>
        <begin position="425"/>
        <end position="450"/>
    </location>
</feature>
<dbReference type="GO" id="GO:0032040">
    <property type="term" value="C:small-subunit processome"/>
    <property type="evidence" value="ECO:0007669"/>
    <property type="project" value="InterPro"/>
</dbReference>